<keyword evidence="2" id="KW-1185">Reference proteome</keyword>
<reference evidence="1 2" key="1">
    <citation type="submission" date="2016-11" db="EMBL/GenBank/DDBJ databases">
        <authorList>
            <person name="Jaros S."/>
            <person name="Januszkiewicz K."/>
            <person name="Wedrychowicz H."/>
        </authorList>
    </citation>
    <scope>NUCLEOTIDE SEQUENCE [LARGE SCALE GENOMIC DNA]</scope>
    <source>
        <strain evidence="1 2">DSM 18772</strain>
    </source>
</reference>
<accession>A0A1M6EH74</accession>
<dbReference type="AlphaFoldDB" id="A0A1M6EH74"/>
<gene>
    <name evidence="1" type="ORF">SAMN02745181_1026</name>
</gene>
<dbReference type="Proteomes" id="UP000184510">
    <property type="component" value="Unassembled WGS sequence"/>
</dbReference>
<evidence type="ECO:0000313" key="2">
    <source>
        <dbReference type="Proteomes" id="UP000184510"/>
    </source>
</evidence>
<protein>
    <recommendedName>
        <fullName evidence="3">Capsule polysaccharide biosynthesis protein</fullName>
    </recommendedName>
</protein>
<proteinExistence type="predicted"/>
<name>A0A1M6EH74_9BACT</name>
<sequence>MSLLLGHYFKKLEKNACAFYHDGRLPFAPNFIIADHQRLFSGFNDFHKPEQYSRYIFFAAFIQMLGRHHKKFDDIQQDIEITWAGKSKSLAPVRIIGEHGWLPRSGYQICTQGSNSRRKKLFTLDEPKLPQFITIDDVKEARDLSSELYDHCTPEIFRSLGLPDHFYLVALQTGDDFNLKYSDTDFTQFYNQENSSQKVAQAIADYLDTNRASPDDTFIFCPHPRARDISLKLQRKDCISHSIDPRLSFRDLARTPNCMGVISINSNAIHESMLLEKNVFTLGSLLYTRENSPFGTSLKEFFERCKRKELPSRYYDYLNFVIQEQCSVSELFDWRMWRRLLDEAIASNTQP</sequence>
<dbReference type="OrthoDB" id="6058735at2"/>
<evidence type="ECO:0000313" key="1">
    <source>
        <dbReference type="EMBL" id="SHI84670.1"/>
    </source>
</evidence>
<dbReference type="RefSeq" id="WP_143158389.1">
    <property type="nucleotide sequence ID" value="NZ_FQYR01000002.1"/>
</dbReference>
<evidence type="ECO:0008006" key="3">
    <source>
        <dbReference type="Google" id="ProtNLM"/>
    </source>
</evidence>
<dbReference type="InParanoid" id="A0A1M6EH74"/>
<organism evidence="1 2">
    <name type="scientific">Rubritalea squalenifaciens DSM 18772</name>
    <dbReference type="NCBI Taxonomy" id="1123071"/>
    <lineage>
        <taxon>Bacteria</taxon>
        <taxon>Pseudomonadati</taxon>
        <taxon>Verrucomicrobiota</taxon>
        <taxon>Verrucomicrobiia</taxon>
        <taxon>Verrucomicrobiales</taxon>
        <taxon>Rubritaleaceae</taxon>
        <taxon>Rubritalea</taxon>
    </lineage>
</organism>
<dbReference type="EMBL" id="FQYR01000002">
    <property type="protein sequence ID" value="SHI84670.1"/>
    <property type="molecule type" value="Genomic_DNA"/>
</dbReference>